<dbReference type="SUPFAM" id="SSF53448">
    <property type="entry name" value="Nucleotide-diphospho-sugar transferases"/>
    <property type="match status" value="1"/>
</dbReference>
<sequence>MKFSVVIVNYHSWPLTLACVASLRAADPEDLEILVVDNDTEGVPDLPPDVRLVRSGENLGLTKAWNRAIPQTSGDLVVLLNPDTLIEGDFFVRVEAFFGGEPSAGVAGPRVLDADGKLQLSARREISLLSGLLGRTSLLTRLFPKSPLVKSQFPALAELDRPTKVDWVSGACMVVRRETLEGISPLDERFFLYFEDADLCRRARKAGWPVFYLPDVEVLHQTGGSSRSKPRAIWLLHKSAFLYHRKHGPHGPLNLYSAAVLAGLAARALAKLFVSAAAALPGQADEKRG</sequence>
<organism evidence="1">
    <name type="scientific">uncultured Rubrobacteraceae bacterium</name>
    <dbReference type="NCBI Taxonomy" id="349277"/>
    <lineage>
        <taxon>Bacteria</taxon>
        <taxon>Bacillati</taxon>
        <taxon>Actinomycetota</taxon>
        <taxon>Rubrobacteria</taxon>
        <taxon>Rubrobacterales</taxon>
        <taxon>Rubrobacteraceae</taxon>
        <taxon>environmental samples</taxon>
    </lineage>
</organism>
<protein>
    <submittedName>
        <fullName evidence="1">dTDP-Rha:A-D-GlcNAc-diphosphoryl polyprenol, A-3-L-rhamnosyl transferase WbbL</fullName>
    </submittedName>
</protein>
<name>A0A6J4PJ91_9ACTN</name>
<dbReference type="AlphaFoldDB" id="A0A6J4PJ91"/>
<proteinExistence type="predicted"/>
<dbReference type="PANTHER" id="PTHR43179:SF7">
    <property type="entry name" value="RHAMNOSYLTRANSFERASE WBBL"/>
    <property type="match status" value="1"/>
</dbReference>
<keyword evidence="1" id="KW-0808">Transferase</keyword>
<dbReference type="Pfam" id="PF13641">
    <property type="entry name" value="Glyco_tranf_2_3"/>
    <property type="match status" value="1"/>
</dbReference>
<evidence type="ECO:0000313" key="1">
    <source>
        <dbReference type="EMBL" id="CAA9417023.1"/>
    </source>
</evidence>
<dbReference type="CDD" id="cd04186">
    <property type="entry name" value="GT_2_like_c"/>
    <property type="match status" value="1"/>
</dbReference>
<dbReference type="Gene3D" id="3.90.550.10">
    <property type="entry name" value="Spore Coat Polysaccharide Biosynthesis Protein SpsA, Chain A"/>
    <property type="match status" value="1"/>
</dbReference>
<accession>A0A6J4PJ91</accession>
<gene>
    <name evidence="1" type="ORF">AVDCRST_MAG55-1720</name>
</gene>
<reference evidence="1" key="1">
    <citation type="submission" date="2020-02" db="EMBL/GenBank/DDBJ databases">
        <authorList>
            <person name="Meier V. D."/>
        </authorList>
    </citation>
    <scope>NUCLEOTIDE SEQUENCE</scope>
    <source>
        <strain evidence="1">AVDCRST_MAG55</strain>
    </source>
</reference>
<dbReference type="PANTHER" id="PTHR43179">
    <property type="entry name" value="RHAMNOSYLTRANSFERASE WBBL"/>
    <property type="match status" value="1"/>
</dbReference>
<dbReference type="InterPro" id="IPR029044">
    <property type="entry name" value="Nucleotide-diphossugar_trans"/>
</dbReference>
<dbReference type="PROSITE" id="PS51257">
    <property type="entry name" value="PROKAR_LIPOPROTEIN"/>
    <property type="match status" value="1"/>
</dbReference>
<dbReference type="EMBL" id="CADCUZ010000073">
    <property type="protein sequence ID" value="CAA9417023.1"/>
    <property type="molecule type" value="Genomic_DNA"/>
</dbReference>
<dbReference type="GO" id="GO:0016740">
    <property type="term" value="F:transferase activity"/>
    <property type="evidence" value="ECO:0007669"/>
    <property type="project" value="UniProtKB-KW"/>
</dbReference>